<dbReference type="Gene3D" id="3.40.605.10">
    <property type="entry name" value="Aldehyde Dehydrogenase, Chain A, domain 1"/>
    <property type="match status" value="1"/>
</dbReference>
<dbReference type="AlphaFoldDB" id="A0A8H5JK45"/>
<sequence>MMPRLFKLSKPDLLHEASYVHGEWVQAASEKTFIITDPGSGIAWATCPDNSAKDVNNAVQSSYRGFLEYRGYTARKRAQLLLEWHRLIGESKEDLAKLVTYETGEPFAEARGEIDYSLGFAWWFAGEAERIQGTIGASSYAERRVLTIKQPIGVAVALVPWNFPIAMIMRKASAAFAAGCSMIVKPSPETPLSCLALADLATRAGFPAGTFNVLTTSLENTPGLSEALCTHPLVAKVTFTGSTRVGKIVAGLCAQGLKKCTLELGGNCPVVVFDDADIGQAIGQIMALKWRNAGQACITANRVYVQAGIYNTFATAFSEETSKFKTGHGADPANNFGAVTTLAGLEKAESQVKNALENGAKLSCRLGPQLLWRSWDENSQSS</sequence>
<organism evidence="3 4">
    <name type="scientific">Fusarium napiforme</name>
    <dbReference type="NCBI Taxonomy" id="42672"/>
    <lineage>
        <taxon>Eukaryota</taxon>
        <taxon>Fungi</taxon>
        <taxon>Dikarya</taxon>
        <taxon>Ascomycota</taxon>
        <taxon>Pezizomycotina</taxon>
        <taxon>Sordariomycetes</taxon>
        <taxon>Hypocreomycetidae</taxon>
        <taxon>Hypocreales</taxon>
        <taxon>Nectriaceae</taxon>
        <taxon>Fusarium</taxon>
        <taxon>Fusarium fujikuroi species complex</taxon>
    </lineage>
</organism>
<dbReference type="InterPro" id="IPR016163">
    <property type="entry name" value="Ald_DH_C"/>
</dbReference>
<comment type="caution">
    <text evidence="3">The sequence shown here is derived from an EMBL/GenBank/DDBJ whole genome shotgun (WGS) entry which is preliminary data.</text>
</comment>
<accession>A0A8H5JK45</accession>
<dbReference type="EMBL" id="JAAOAO010000212">
    <property type="protein sequence ID" value="KAF5556106.1"/>
    <property type="molecule type" value="Genomic_DNA"/>
</dbReference>
<dbReference type="SUPFAM" id="SSF53720">
    <property type="entry name" value="ALDH-like"/>
    <property type="match status" value="1"/>
</dbReference>
<dbReference type="GO" id="GO:0004777">
    <property type="term" value="F:succinate-semialdehyde dehydrogenase (NAD+) activity"/>
    <property type="evidence" value="ECO:0007669"/>
    <property type="project" value="TreeGrafter"/>
</dbReference>
<evidence type="ECO:0000256" key="1">
    <source>
        <dbReference type="ARBA" id="ARBA00023002"/>
    </source>
</evidence>
<dbReference type="GO" id="GO:0005737">
    <property type="term" value="C:cytoplasm"/>
    <property type="evidence" value="ECO:0007669"/>
    <property type="project" value="TreeGrafter"/>
</dbReference>
<feature type="domain" description="Aldehyde dehydrogenase" evidence="2">
    <location>
        <begin position="24"/>
        <end position="364"/>
    </location>
</feature>
<dbReference type="FunFam" id="3.40.605.10:FF:000023">
    <property type="entry name" value="Succinate-semialdehyde dehydrogenase (Eurofung)"/>
    <property type="match status" value="1"/>
</dbReference>
<keyword evidence="1" id="KW-0560">Oxidoreductase</keyword>
<proteinExistence type="predicted"/>
<evidence type="ECO:0000259" key="2">
    <source>
        <dbReference type="Pfam" id="PF00171"/>
    </source>
</evidence>
<name>A0A8H5JK45_9HYPO</name>
<keyword evidence="4" id="KW-1185">Reference proteome</keyword>
<dbReference type="PANTHER" id="PTHR43353:SF7">
    <property type="entry name" value="SUCCINATE SEMIALDEHYDE DEHYDROGENASE (EUROFUNG)"/>
    <property type="match status" value="1"/>
</dbReference>
<dbReference type="InterPro" id="IPR016162">
    <property type="entry name" value="Ald_DH_N"/>
</dbReference>
<dbReference type="Proteomes" id="UP000574317">
    <property type="component" value="Unassembled WGS sequence"/>
</dbReference>
<gene>
    <name evidence="3" type="ORF">FNAPI_5897</name>
</gene>
<protein>
    <submittedName>
        <fullName evidence="3">Succinate-semialdehyde dehydrogenase</fullName>
    </submittedName>
</protein>
<dbReference type="Gene3D" id="3.40.309.10">
    <property type="entry name" value="Aldehyde Dehydrogenase, Chain A, domain 2"/>
    <property type="match status" value="1"/>
</dbReference>
<evidence type="ECO:0000313" key="4">
    <source>
        <dbReference type="Proteomes" id="UP000574317"/>
    </source>
</evidence>
<dbReference type="InterPro" id="IPR050740">
    <property type="entry name" value="Aldehyde_DH_Superfamily"/>
</dbReference>
<dbReference type="InterPro" id="IPR015590">
    <property type="entry name" value="Aldehyde_DH_dom"/>
</dbReference>
<evidence type="ECO:0000313" key="3">
    <source>
        <dbReference type="EMBL" id="KAF5556106.1"/>
    </source>
</evidence>
<dbReference type="InterPro" id="IPR016161">
    <property type="entry name" value="Ald_DH/histidinol_DH"/>
</dbReference>
<reference evidence="3 4" key="1">
    <citation type="submission" date="2020-05" db="EMBL/GenBank/DDBJ databases">
        <title>Identification and distribution of gene clusters putatively required for synthesis of sphingolipid metabolism inhibitors in phylogenetically diverse species of the filamentous fungus Fusarium.</title>
        <authorList>
            <person name="Kim H.-S."/>
            <person name="Busman M."/>
            <person name="Brown D.W."/>
            <person name="Divon H."/>
            <person name="Uhlig S."/>
            <person name="Proctor R.H."/>
        </authorList>
    </citation>
    <scope>NUCLEOTIDE SEQUENCE [LARGE SCALE GENOMIC DNA]</scope>
    <source>
        <strain evidence="3 4">NRRL 25196</strain>
    </source>
</reference>
<dbReference type="GO" id="GO:0009450">
    <property type="term" value="P:gamma-aminobutyric acid catabolic process"/>
    <property type="evidence" value="ECO:0007669"/>
    <property type="project" value="TreeGrafter"/>
</dbReference>
<dbReference type="PANTHER" id="PTHR43353">
    <property type="entry name" value="SUCCINATE-SEMIALDEHYDE DEHYDROGENASE, MITOCHONDRIAL"/>
    <property type="match status" value="1"/>
</dbReference>
<dbReference type="Pfam" id="PF00171">
    <property type="entry name" value="Aldedh"/>
    <property type="match status" value="1"/>
</dbReference>